<dbReference type="STRING" id="661478.OP10G_0378"/>
<dbReference type="Gene3D" id="1.10.260.40">
    <property type="entry name" value="lambda repressor-like DNA-binding domains"/>
    <property type="match status" value="1"/>
</dbReference>
<dbReference type="InterPro" id="IPR010982">
    <property type="entry name" value="Lambda_DNA-bd_dom_sf"/>
</dbReference>
<dbReference type="InterPro" id="IPR013096">
    <property type="entry name" value="Cupin_2"/>
</dbReference>
<protein>
    <submittedName>
        <fullName evidence="3">XRE family transcriptional regulator</fullName>
    </submittedName>
</protein>
<dbReference type="InterPro" id="IPR014710">
    <property type="entry name" value="RmlC-like_jellyroll"/>
</dbReference>
<dbReference type="Pfam" id="PF07883">
    <property type="entry name" value="Cupin_2"/>
    <property type="match status" value="1"/>
</dbReference>
<sequence>MASSRADRQPEIPPDYDYDLLAKRFGIRRRSFGWSIDELAKRSGISRHTIMRLEKGLPARYSSIRRVRAKLQFFSEQLTKNFQASQHFAVHRAEKNRWLVGRSRDRRGRDITHTDFLYVDDLAERARQAELGFQPFFTCMLRSELPDGVLGQAIMELYAPTPFDRHFGEEFVYCLEGTLEMTVEDETCTLVAGDSMVFDATSAHRYAPVAGTVTPARILVVVGMRPNEAEKVKRLDNPPRNWGV</sequence>
<dbReference type="Proteomes" id="UP000027982">
    <property type="component" value="Chromosome"/>
</dbReference>
<accession>A0A068NJR4</accession>
<dbReference type="PROSITE" id="PS50943">
    <property type="entry name" value="HTH_CROC1"/>
    <property type="match status" value="1"/>
</dbReference>
<gene>
    <name evidence="3" type="ORF">OP10G_0378</name>
</gene>
<feature type="domain" description="HTH cro/C1-type" evidence="2">
    <location>
        <begin position="29"/>
        <end position="56"/>
    </location>
</feature>
<dbReference type="KEGG" id="fgi:OP10G_0378"/>
<dbReference type="OrthoDB" id="9805356at2"/>
<dbReference type="Gene3D" id="2.60.120.10">
    <property type="entry name" value="Jelly Rolls"/>
    <property type="match status" value="1"/>
</dbReference>
<dbReference type="PANTHER" id="PTHR46797:SF1">
    <property type="entry name" value="METHYLPHOSPHONATE SYNTHASE"/>
    <property type="match status" value="1"/>
</dbReference>
<organism evidence="3 4">
    <name type="scientific">Fimbriimonas ginsengisoli Gsoil 348</name>
    <dbReference type="NCBI Taxonomy" id="661478"/>
    <lineage>
        <taxon>Bacteria</taxon>
        <taxon>Bacillati</taxon>
        <taxon>Armatimonadota</taxon>
        <taxon>Fimbriimonadia</taxon>
        <taxon>Fimbriimonadales</taxon>
        <taxon>Fimbriimonadaceae</taxon>
        <taxon>Fimbriimonas</taxon>
    </lineage>
</organism>
<dbReference type="CDD" id="cd02209">
    <property type="entry name" value="cupin_XRE_C"/>
    <property type="match status" value="1"/>
</dbReference>
<keyword evidence="1" id="KW-0238">DNA-binding</keyword>
<evidence type="ECO:0000256" key="1">
    <source>
        <dbReference type="ARBA" id="ARBA00023125"/>
    </source>
</evidence>
<evidence type="ECO:0000313" key="4">
    <source>
        <dbReference type="Proteomes" id="UP000027982"/>
    </source>
</evidence>
<dbReference type="CDD" id="cd00093">
    <property type="entry name" value="HTH_XRE"/>
    <property type="match status" value="1"/>
</dbReference>
<dbReference type="SUPFAM" id="SSF47413">
    <property type="entry name" value="lambda repressor-like DNA-binding domains"/>
    <property type="match status" value="1"/>
</dbReference>
<dbReference type="GO" id="GO:0005829">
    <property type="term" value="C:cytosol"/>
    <property type="evidence" value="ECO:0007669"/>
    <property type="project" value="TreeGrafter"/>
</dbReference>
<name>A0A068NJR4_FIMGI</name>
<evidence type="ECO:0000313" key="3">
    <source>
        <dbReference type="EMBL" id="AIE83746.1"/>
    </source>
</evidence>
<dbReference type="GO" id="GO:0003677">
    <property type="term" value="F:DNA binding"/>
    <property type="evidence" value="ECO:0007669"/>
    <property type="project" value="UniProtKB-KW"/>
</dbReference>
<reference evidence="3 4" key="1">
    <citation type="journal article" date="2014" name="PLoS ONE">
        <title>The first complete genome sequence of the class fimbriimonadia in the phylum armatimonadetes.</title>
        <authorList>
            <person name="Hu Z.Y."/>
            <person name="Wang Y.Z."/>
            <person name="Im W.T."/>
            <person name="Wang S.Y."/>
            <person name="Zhao G.P."/>
            <person name="Zheng H.J."/>
            <person name="Quan Z.X."/>
        </authorList>
    </citation>
    <scope>NUCLEOTIDE SEQUENCE [LARGE SCALE GENOMIC DNA]</scope>
    <source>
        <strain evidence="3">Gsoil 348</strain>
    </source>
</reference>
<proteinExistence type="predicted"/>
<dbReference type="RefSeq" id="WP_025227584.1">
    <property type="nucleotide sequence ID" value="NZ_CP007139.1"/>
</dbReference>
<keyword evidence="4" id="KW-1185">Reference proteome</keyword>
<dbReference type="AlphaFoldDB" id="A0A068NJR4"/>
<dbReference type="InterPro" id="IPR001387">
    <property type="entry name" value="Cro/C1-type_HTH"/>
</dbReference>
<dbReference type="InterPro" id="IPR050807">
    <property type="entry name" value="TransReg_Diox_bact_type"/>
</dbReference>
<evidence type="ECO:0000259" key="2">
    <source>
        <dbReference type="PROSITE" id="PS50943"/>
    </source>
</evidence>
<dbReference type="EMBL" id="CP007139">
    <property type="protein sequence ID" value="AIE83746.1"/>
    <property type="molecule type" value="Genomic_DNA"/>
</dbReference>
<dbReference type="GO" id="GO:0003700">
    <property type="term" value="F:DNA-binding transcription factor activity"/>
    <property type="evidence" value="ECO:0007669"/>
    <property type="project" value="TreeGrafter"/>
</dbReference>
<dbReference type="PANTHER" id="PTHR46797">
    <property type="entry name" value="HTH-TYPE TRANSCRIPTIONAL REGULATOR"/>
    <property type="match status" value="1"/>
</dbReference>
<dbReference type="SUPFAM" id="SSF51182">
    <property type="entry name" value="RmlC-like cupins"/>
    <property type="match status" value="1"/>
</dbReference>
<dbReference type="HOGENOM" id="CLU_085376_3_0_0"/>
<dbReference type="InterPro" id="IPR011051">
    <property type="entry name" value="RmlC_Cupin_sf"/>
</dbReference>